<dbReference type="GeneID" id="5036031"/>
<name>A0DII1_PARTE</name>
<sequence>MAKQQESNKLRRQIIKHQNIENLEQLQFLNWEGNYGNNNQKIGKWVAYWKGEKLIAGGDYDEFENKIGAWAELDQNFSELFLLLLIQISYCLVFHIGNYKNGIKQGVWQTIQIHSGDGLFDENEKKNGSWTELHNNFNK</sequence>
<dbReference type="OMA" id="QWIDIQS"/>
<keyword evidence="2" id="KW-1185">Reference proteome</keyword>
<dbReference type="HOGENOM" id="CLU_1848971_0_0_1"/>
<proteinExistence type="predicted"/>
<accession>A0DII1</accession>
<organism evidence="1 2">
    <name type="scientific">Paramecium tetraurelia</name>
    <dbReference type="NCBI Taxonomy" id="5888"/>
    <lineage>
        <taxon>Eukaryota</taxon>
        <taxon>Sar</taxon>
        <taxon>Alveolata</taxon>
        <taxon>Ciliophora</taxon>
        <taxon>Intramacronucleata</taxon>
        <taxon>Oligohymenophorea</taxon>
        <taxon>Peniculida</taxon>
        <taxon>Parameciidae</taxon>
        <taxon>Paramecium</taxon>
    </lineage>
</organism>
<dbReference type="Proteomes" id="UP000000600">
    <property type="component" value="Unassembled WGS sequence"/>
</dbReference>
<dbReference type="PANTHER" id="PTHR33706:SF1">
    <property type="entry name" value="TPR REPEAT PROTEIN"/>
    <property type="match status" value="1"/>
</dbReference>
<evidence type="ECO:0000313" key="2">
    <source>
        <dbReference type="Proteomes" id="UP000000600"/>
    </source>
</evidence>
<evidence type="ECO:0000313" key="1">
    <source>
        <dbReference type="EMBL" id="CAK82848.1"/>
    </source>
</evidence>
<dbReference type="PANTHER" id="PTHR33706">
    <property type="entry name" value="MORN VARIANT REPEAT PROTEIN"/>
    <property type="match status" value="1"/>
</dbReference>
<dbReference type="RefSeq" id="XP_001450245.1">
    <property type="nucleotide sequence ID" value="XM_001450208.1"/>
</dbReference>
<protein>
    <submittedName>
        <fullName evidence="1">Uncharacterized protein</fullName>
    </submittedName>
</protein>
<dbReference type="InParanoid" id="A0DII1"/>
<dbReference type="EMBL" id="CT868445">
    <property type="protein sequence ID" value="CAK82848.1"/>
    <property type="molecule type" value="Genomic_DNA"/>
</dbReference>
<gene>
    <name evidence="1" type="ORF">GSPATT00039512001</name>
</gene>
<dbReference type="KEGG" id="ptm:GSPATT00039512001"/>
<dbReference type="AlphaFoldDB" id="A0DII1"/>
<reference evidence="1 2" key="1">
    <citation type="journal article" date="2006" name="Nature">
        <title>Global trends of whole-genome duplications revealed by the ciliate Paramecium tetraurelia.</title>
        <authorList>
            <consortium name="Genoscope"/>
            <person name="Aury J.-M."/>
            <person name="Jaillon O."/>
            <person name="Duret L."/>
            <person name="Noel B."/>
            <person name="Jubin C."/>
            <person name="Porcel B.M."/>
            <person name="Segurens B."/>
            <person name="Daubin V."/>
            <person name="Anthouard V."/>
            <person name="Aiach N."/>
            <person name="Arnaiz O."/>
            <person name="Billaut A."/>
            <person name="Beisson J."/>
            <person name="Blanc I."/>
            <person name="Bouhouche K."/>
            <person name="Camara F."/>
            <person name="Duharcourt S."/>
            <person name="Guigo R."/>
            <person name="Gogendeau D."/>
            <person name="Katinka M."/>
            <person name="Keller A.-M."/>
            <person name="Kissmehl R."/>
            <person name="Klotz C."/>
            <person name="Koll F."/>
            <person name="Le Moue A."/>
            <person name="Lepere C."/>
            <person name="Malinsky S."/>
            <person name="Nowacki M."/>
            <person name="Nowak J.K."/>
            <person name="Plattner H."/>
            <person name="Poulain J."/>
            <person name="Ruiz F."/>
            <person name="Serrano V."/>
            <person name="Zagulski M."/>
            <person name="Dessen P."/>
            <person name="Betermier M."/>
            <person name="Weissenbach J."/>
            <person name="Scarpelli C."/>
            <person name="Schachter V."/>
            <person name="Sperling L."/>
            <person name="Meyer E."/>
            <person name="Cohen J."/>
            <person name="Wincker P."/>
        </authorList>
    </citation>
    <scope>NUCLEOTIDE SEQUENCE [LARGE SCALE GENOMIC DNA]</scope>
    <source>
        <strain evidence="1 2">Stock d4-2</strain>
    </source>
</reference>